<dbReference type="AlphaFoldDB" id="A0A8S1PKY3"/>
<evidence type="ECO:0000256" key="1">
    <source>
        <dbReference type="SAM" id="MobiDB-lite"/>
    </source>
</evidence>
<gene>
    <name evidence="2" type="ORF">PSON_ATCC_30995.1.T0810100</name>
</gene>
<evidence type="ECO:0000313" key="3">
    <source>
        <dbReference type="Proteomes" id="UP000692954"/>
    </source>
</evidence>
<evidence type="ECO:0008006" key="4">
    <source>
        <dbReference type="Google" id="ProtNLM"/>
    </source>
</evidence>
<evidence type="ECO:0000313" key="2">
    <source>
        <dbReference type="EMBL" id="CAD8103950.1"/>
    </source>
</evidence>
<organism evidence="2 3">
    <name type="scientific">Paramecium sonneborni</name>
    <dbReference type="NCBI Taxonomy" id="65129"/>
    <lineage>
        <taxon>Eukaryota</taxon>
        <taxon>Sar</taxon>
        <taxon>Alveolata</taxon>
        <taxon>Ciliophora</taxon>
        <taxon>Intramacronucleata</taxon>
        <taxon>Oligohymenophorea</taxon>
        <taxon>Peniculida</taxon>
        <taxon>Parameciidae</taxon>
        <taxon>Paramecium</taxon>
    </lineage>
</organism>
<dbReference type="EMBL" id="CAJJDN010000081">
    <property type="protein sequence ID" value="CAD8103950.1"/>
    <property type="molecule type" value="Genomic_DNA"/>
</dbReference>
<dbReference type="Proteomes" id="UP000692954">
    <property type="component" value="Unassembled WGS sequence"/>
</dbReference>
<accession>A0A8S1PKY3</accession>
<proteinExistence type="predicted"/>
<sequence>MQLVRLPTKAHTPRNVPLRSPEKTNTITLQFPNYIFLGPMDNIKIVKFTKSISSSSIKQIRQKSPCKDQNMSFVKKIGEIKPKHQKTSSVQIITQSPDLFVKQQSQNSTIYSNITALQTFSTKHKHHRSELTQDTCSEQPSTPTLTVPILKYVEFSSNLSPGQGLCKSNKLRAQILFQNGLFYEGEIVKHSDIISLEGFGTLYTDNSKFYIVYEGRWKNNCFHGKGKYYNQYQIESSSDWHFNWKMIQAIFSKGEIIEGKIDFYQNENVIAHQIEYSK</sequence>
<reference evidence="2" key="1">
    <citation type="submission" date="2021-01" db="EMBL/GenBank/DDBJ databases">
        <authorList>
            <consortium name="Genoscope - CEA"/>
            <person name="William W."/>
        </authorList>
    </citation>
    <scope>NUCLEOTIDE SEQUENCE</scope>
</reference>
<feature type="region of interest" description="Disordered" evidence="1">
    <location>
        <begin position="1"/>
        <end position="20"/>
    </location>
</feature>
<name>A0A8S1PKY3_9CILI</name>
<protein>
    <recommendedName>
        <fullName evidence="4">MORN repeat-containing protein</fullName>
    </recommendedName>
</protein>
<dbReference type="OrthoDB" id="296687at2759"/>
<keyword evidence="3" id="KW-1185">Reference proteome</keyword>
<comment type="caution">
    <text evidence="2">The sequence shown here is derived from an EMBL/GenBank/DDBJ whole genome shotgun (WGS) entry which is preliminary data.</text>
</comment>